<evidence type="ECO:0000313" key="2">
    <source>
        <dbReference type="EMBL" id="CFE40576.1"/>
    </source>
</evidence>
<evidence type="ECO:0000313" key="5">
    <source>
        <dbReference type="EMBL" id="COW50477.1"/>
    </source>
</evidence>
<accession>A0A655A2F9</accession>
<evidence type="ECO:0000313" key="9">
    <source>
        <dbReference type="Proteomes" id="UP000046947"/>
    </source>
</evidence>
<organism evidence="4 11">
    <name type="scientific">Mycobacterium tuberculosis</name>
    <dbReference type="NCBI Taxonomy" id="1773"/>
    <lineage>
        <taxon>Bacteria</taxon>
        <taxon>Bacillati</taxon>
        <taxon>Actinomycetota</taxon>
        <taxon>Actinomycetes</taxon>
        <taxon>Mycobacteriales</taxon>
        <taxon>Mycobacteriaceae</taxon>
        <taxon>Mycobacterium</taxon>
        <taxon>Mycobacterium tuberculosis complex</taxon>
    </lineage>
</organism>
<keyword evidence="1" id="KW-0472">Membrane</keyword>
<dbReference type="Proteomes" id="UP000046947">
    <property type="component" value="Unassembled WGS sequence"/>
</dbReference>
<evidence type="ECO:0000313" key="11">
    <source>
        <dbReference type="Proteomes" id="UP000049023"/>
    </source>
</evidence>
<dbReference type="Proteomes" id="UP000045842">
    <property type="component" value="Unassembled WGS sequence"/>
</dbReference>
<feature type="transmembrane region" description="Helical" evidence="1">
    <location>
        <begin position="42"/>
        <end position="64"/>
    </location>
</feature>
<evidence type="ECO:0000256" key="1">
    <source>
        <dbReference type="SAM" id="Phobius"/>
    </source>
</evidence>
<dbReference type="Proteomes" id="UP000049023">
    <property type="component" value="Unassembled WGS sequence"/>
</dbReference>
<name>A0A655A2F9_MYCTX</name>
<reference evidence="6" key="1">
    <citation type="submission" date="2015-03" db="EMBL/GenBank/DDBJ databases">
        <authorList>
            <consortium name="Pathogen Informatics"/>
            <person name="Murphy D."/>
        </authorList>
    </citation>
    <scope>NUCLEOTIDE SEQUENCE</scope>
    <source>
        <strain evidence="6">N09902308</strain>
    </source>
</reference>
<dbReference type="EMBL" id="CNFU01000354">
    <property type="protein sequence ID" value="CKR68013.1"/>
    <property type="molecule type" value="Genomic_DNA"/>
</dbReference>
<dbReference type="EMBL" id="CSAD01000841">
    <property type="protein sequence ID" value="COW50477.1"/>
    <property type="molecule type" value="Genomic_DNA"/>
</dbReference>
<reference evidence="7 8" key="2">
    <citation type="submission" date="2015-03" db="EMBL/GenBank/DDBJ databases">
        <authorList>
            <consortium name="Pathogen Informatics"/>
        </authorList>
    </citation>
    <scope>NUCLEOTIDE SEQUENCE [LARGE SCALE GENOMIC DNA]</scope>
    <source>
        <strain evidence="4 11">Bir 187</strain>
        <strain evidence="5 8">G09801536</strain>
        <strain evidence="2 10">G09901357</strain>
        <strain evidence="3 9">H09601792</strain>
        <strain evidence="7">N09902308</strain>
    </source>
</reference>
<keyword evidence="1" id="KW-1133">Transmembrane helix</keyword>
<evidence type="ECO:0000313" key="4">
    <source>
        <dbReference type="EMBL" id="CKR68013.1"/>
    </source>
</evidence>
<keyword evidence="1" id="KW-0812">Transmembrane</keyword>
<dbReference type="Proteomes" id="UP000039021">
    <property type="component" value="Unassembled WGS sequence"/>
</dbReference>
<dbReference type="EMBL" id="CFOH01000309">
    <property type="protein sequence ID" value="CFE52150.1"/>
    <property type="molecule type" value="Genomic_DNA"/>
</dbReference>
<dbReference type="Proteomes" id="UP000048289">
    <property type="component" value="Unassembled WGS sequence"/>
</dbReference>
<gene>
    <name evidence="5" type="ORF">ERS007679_03951</name>
    <name evidence="2" type="ORF">ERS007681_02564</name>
    <name evidence="3" type="ORF">ERS007688_02051</name>
    <name evidence="6" type="ORF">ERS007739_00980</name>
    <name evidence="4" type="ORF">ERS027661_01896</name>
</gene>
<evidence type="ECO:0000313" key="10">
    <source>
        <dbReference type="Proteomes" id="UP000048289"/>
    </source>
</evidence>
<dbReference type="EMBL" id="CFOE01000349">
    <property type="protein sequence ID" value="CFE40576.1"/>
    <property type="molecule type" value="Genomic_DNA"/>
</dbReference>
<proteinExistence type="predicted"/>
<evidence type="ECO:0000313" key="7">
    <source>
        <dbReference type="Proteomes" id="UP000039021"/>
    </source>
</evidence>
<evidence type="ECO:0000313" key="6">
    <source>
        <dbReference type="EMBL" id="COX27275.1"/>
    </source>
</evidence>
<evidence type="ECO:0000313" key="3">
    <source>
        <dbReference type="EMBL" id="CFE52150.1"/>
    </source>
</evidence>
<sequence>MSTVLSMTSPMSAYMRCIVSMEVFIAATCTSMSSIRSFMNSICSLLFTPCMLMMNGIEVCLMVVPKGRVIAFTCSIPGLW</sequence>
<protein>
    <submittedName>
        <fullName evidence="4">Uncharacterized protein</fullName>
    </submittedName>
</protein>
<evidence type="ECO:0000313" key="8">
    <source>
        <dbReference type="Proteomes" id="UP000045842"/>
    </source>
</evidence>
<dbReference type="AlphaFoldDB" id="A0A655A2F9"/>
<feature type="transmembrane region" description="Helical" evidence="1">
    <location>
        <begin position="12"/>
        <end position="30"/>
    </location>
</feature>
<dbReference type="EMBL" id="CSBK01000331">
    <property type="protein sequence ID" value="COX27275.1"/>
    <property type="molecule type" value="Genomic_DNA"/>
</dbReference>